<reference evidence="14 15" key="2">
    <citation type="submission" date="2018-11" db="EMBL/GenBank/DDBJ databases">
        <authorList>
            <consortium name="Pathogen Informatics"/>
        </authorList>
    </citation>
    <scope>NUCLEOTIDE SEQUENCE [LARGE SCALE GENOMIC DNA]</scope>
</reference>
<proteinExistence type="predicted"/>
<keyword evidence="7 11" id="KW-1133">Transmembrane helix</keyword>
<dbReference type="InterPro" id="IPR006202">
    <property type="entry name" value="Neur_chan_lig-bd"/>
</dbReference>
<dbReference type="InterPro" id="IPR006029">
    <property type="entry name" value="Neurotrans-gated_channel_TM"/>
</dbReference>
<dbReference type="EMBL" id="UZAM01011998">
    <property type="protein sequence ID" value="VDP19448.1"/>
    <property type="molecule type" value="Genomic_DNA"/>
</dbReference>
<reference evidence="16" key="1">
    <citation type="submission" date="2016-06" db="UniProtKB">
        <authorList>
            <consortium name="WormBaseParasite"/>
        </authorList>
    </citation>
    <scope>IDENTIFICATION</scope>
</reference>
<evidence type="ECO:0000256" key="10">
    <source>
        <dbReference type="ARBA" id="ARBA00023303"/>
    </source>
</evidence>
<evidence type="ECO:0000256" key="4">
    <source>
        <dbReference type="ARBA" id="ARBA00022475"/>
    </source>
</evidence>
<evidence type="ECO:0000256" key="9">
    <source>
        <dbReference type="ARBA" id="ARBA00023136"/>
    </source>
</evidence>
<dbReference type="SUPFAM" id="SSF90112">
    <property type="entry name" value="Neurotransmitter-gated ion-channel transmembrane pore"/>
    <property type="match status" value="1"/>
</dbReference>
<evidence type="ECO:0000256" key="11">
    <source>
        <dbReference type="SAM" id="Phobius"/>
    </source>
</evidence>
<dbReference type="GO" id="GO:0004888">
    <property type="term" value="F:transmembrane signaling receptor activity"/>
    <property type="evidence" value="ECO:0007669"/>
    <property type="project" value="InterPro"/>
</dbReference>
<evidence type="ECO:0000259" key="12">
    <source>
        <dbReference type="Pfam" id="PF02931"/>
    </source>
</evidence>
<dbReference type="InterPro" id="IPR036734">
    <property type="entry name" value="Neur_chan_lig-bd_sf"/>
</dbReference>
<evidence type="ECO:0000313" key="16">
    <source>
        <dbReference type="WBParaSite" id="SBAD_0000913401-mRNA-1"/>
    </source>
</evidence>
<dbReference type="Proteomes" id="UP000270296">
    <property type="component" value="Unassembled WGS sequence"/>
</dbReference>
<evidence type="ECO:0000256" key="7">
    <source>
        <dbReference type="ARBA" id="ARBA00022989"/>
    </source>
</evidence>
<dbReference type="PANTHER" id="PTHR18945">
    <property type="entry name" value="NEUROTRANSMITTER GATED ION CHANNEL"/>
    <property type="match status" value="1"/>
</dbReference>
<keyword evidence="15" id="KW-1185">Reference proteome</keyword>
<keyword evidence="8" id="KW-0406">Ion transport</keyword>
<dbReference type="InterPro" id="IPR006201">
    <property type="entry name" value="Neur_channel"/>
</dbReference>
<dbReference type="InterPro" id="IPR036719">
    <property type="entry name" value="Neuro-gated_channel_TM_sf"/>
</dbReference>
<name>A0A183IYW6_9BILA</name>
<dbReference type="AlphaFoldDB" id="A0A183IYW6"/>
<dbReference type="InterPro" id="IPR006028">
    <property type="entry name" value="GABAA/Glycine_rcpt"/>
</dbReference>
<feature type="transmembrane region" description="Helical" evidence="11">
    <location>
        <begin position="79"/>
        <end position="101"/>
    </location>
</feature>
<dbReference type="Gene3D" id="1.20.58.390">
    <property type="entry name" value="Neurotransmitter-gated ion-channel transmembrane domain"/>
    <property type="match status" value="1"/>
</dbReference>
<dbReference type="GO" id="GO:0005230">
    <property type="term" value="F:extracellular ligand-gated monoatomic ion channel activity"/>
    <property type="evidence" value="ECO:0007669"/>
    <property type="project" value="InterPro"/>
</dbReference>
<evidence type="ECO:0000256" key="8">
    <source>
        <dbReference type="ARBA" id="ARBA00023065"/>
    </source>
</evidence>
<accession>A0A183IYW6</accession>
<evidence type="ECO:0000256" key="1">
    <source>
        <dbReference type="ARBA" id="ARBA00004141"/>
    </source>
</evidence>
<comment type="subcellular location">
    <subcellularLocation>
        <location evidence="2">Cell membrane</location>
    </subcellularLocation>
    <subcellularLocation>
        <location evidence="1">Membrane</location>
        <topology evidence="1">Multi-pass membrane protein</topology>
    </subcellularLocation>
</comment>
<dbReference type="InterPro" id="IPR038050">
    <property type="entry name" value="Neuro_actylchol_rec"/>
</dbReference>
<keyword evidence="5 11" id="KW-0812">Transmembrane</keyword>
<dbReference type="GO" id="GO:0005886">
    <property type="term" value="C:plasma membrane"/>
    <property type="evidence" value="ECO:0007669"/>
    <property type="project" value="UniProtKB-SubCell"/>
</dbReference>
<dbReference type="Pfam" id="PF02931">
    <property type="entry name" value="Neur_chan_LBD"/>
    <property type="match status" value="1"/>
</dbReference>
<protein>
    <submittedName>
        <fullName evidence="16">Neur_chan_LBD domain-containing protein</fullName>
    </submittedName>
</protein>
<dbReference type="OrthoDB" id="8890589at2759"/>
<organism evidence="16">
    <name type="scientific">Soboliphyme baturini</name>
    <dbReference type="NCBI Taxonomy" id="241478"/>
    <lineage>
        <taxon>Eukaryota</taxon>
        <taxon>Metazoa</taxon>
        <taxon>Ecdysozoa</taxon>
        <taxon>Nematoda</taxon>
        <taxon>Enoplea</taxon>
        <taxon>Dorylaimia</taxon>
        <taxon>Dioctophymatida</taxon>
        <taxon>Dioctophymatoidea</taxon>
        <taxon>Soboliphymatidae</taxon>
        <taxon>Soboliphyme</taxon>
    </lineage>
</organism>
<gene>
    <name evidence="14" type="ORF">SBAD_LOCUS8814</name>
</gene>
<evidence type="ECO:0000259" key="13">
    <source>
        <dbReference type="Pfam" id="PF02932"/>
    </source>
</evidence>
<dbReference type="WBParaSite" id="SBAD_0000913401-mRNA-1">
    <property type="protein sequence ID" value="SBAD_0000913401-mRNA-1"/>
    <property type="gene ID" value="SBAD_0000913401"/>
</dbReference>
<feature type="transmembrane region" description="Helical" evidence="11">
    <location>
        <begin position="113"/>
        <end position="130"/>
    </location>
</feature>
<keyword evidence="3" id="KW-0813">Transport</keyword>
<keyword evidence="9 11" id="KW-0472">Membrane</keyword>
<evidence type="ECO:0000256" key="6">
    <source>
        <dbReference type="ARBA" id="ARBA00022729"/>
    </source>
</evidence>
<sequence>MDLSSFPLDAQMCTLVYESFNYNSDEVKMRWDKKNVYQLKHFSLPDFDLVNISTWHQNHESPAGIWDQLFVTFTFQRRYIWYILQAYIPTYLTIFISWVSFTLGPYAIPARTILGVNSLLAMIMMFGNIMRNLPRVSYVKAIGKVSFIAYFREYDMSAELPSL</sequence>
<evidence type="ECO:0000313" key="15">
    <source>
        <dbReference type="Proteomes" id="UP000270296"/>
    </source>
</evidence>
<feature type="domain" description="Neurotransmitter-gated ion-channel ligand-binding" evidence="12">
    <location>
        <begin position="1"/>
        <end position="78"/>
    </location>
</feature>
<keyword evidence="6" id="KW-0732">Signal</keyword>
<dbReference type="Pfam" id="PF02932">
    <property type="entry name" value="Neur_chan_memb"/>
    <property type="match status" value="1"/>
</dbReference>
<keyword evidence="4" id="KW-1003">Cell membrane</keyword>
<keyword evidence="10" id="KW-0407">Ion channel</keyword>
<dbReference type="SUPFAM" id="SSF63712">
    <property type="entry name" value="Nicotinic receptor ligand binding domain-like"/>
    <property type="match status" value="1"/>
</dbReference>
<evidence type="ECO:0000256" key="5">
    <source>
        <dbReference type="ARBA" id="ARBA00022692"/>
    </source>
</evidence>
<evidence type="ECO:0000256" key="2">
    <source>
        <dbReference type="ARBA" id="ARBA00004236"/>
    </source>
</evidence>
<feature type="domain" description="Neurotransmitter-gated ion-channel transmembrane" evidence="13">
    <location>
        <begin position="87"/>
        <end position="142"/>
    </location>
</feature>
<evidence type="ECO:0000313" key="14">
    <source>
        <dbReference type="EMBL" id="VDP19448.1"/>
    </source>
</evidence>
<evidence type="ECO:0000256" key="3">
    <source>
        <dbReference type="ARBA" id="ARBA00022448"/>
    </source>
</evidence>
<dbReference type="Gene3D" id="2.70.170.10">
    <property type="entry name" value="Neurotransmitter-gated ion-channel ligand-binding domain"/>
    <property type="match status" value="1"/>
</dbReference>
<dbReference type="PRINTS" id="PR00253">
    <property type="entry name" value="GABAARECEPTR"/>
</dbReference>